<proteinExistence type="inferred from homology"/>
<evidence type="ECO:0000256" key="7">
    <source>
        <dbReference type="ARBA" id="ARBA00023136"/>
    </source>
</evidence>
<comment type="similarity">
    <text evidence="8">Belongs to the NhaC Na(+)/H(+) (TC 2.A.35) antiporter family.</text>
</comment>
<dbReference type="Pfam" id="PF03553">
    <property type="entry name" value="Na_H_antiporter"/>
    <property type="match status" value="1"/>
</dbReference>
<feature type="transmembrane region" description="Helical" evidence="9">
    <location>
        <begin position="81"/>
        <end position="105"/>
    </location>
</feature>
<dbReference type="PANTHER" id="PTHR33451">
    <property type="entry name" value="MALATE-2H(+)/NA(+)-LACTATE ANTIPORTER"/>
    <property type="match status" value="1"/>
</dbReference>
<accession>A0ABW1TLV8</accession>
<dbReference type="NCBIfam" id="TIGR00931">
    <property type="entry name" value="antiport_nhaC"/>
    <property type="match status" value="1"/>
</dbReference>
<keyword evidence="2" id="KW-0813">Transport</keyword>
<name>A0ABW1TLV8_9LACO</name>
<feature type="transmembrane region" description="Helical" evidence="9">
    <location>
        <begin position="241"/>
        <end position="261"/>
    </location>
</feature>
<evidence type="ECO:0000256" key="9">
    <source>
        <dbReference type="SAM" id="Phobius"/>
    </source>
</evidence>
<feature type="transmembrane region" description="Helical" evidence="9">
    <location>
        <begin position="143"/>
        <end position="169"/>
    </location>
</feature>
<keyword evidence="3" id="KW-0050">Antiport</keyword>
<evidence type="ECO:0000256" key="8">
    <source>
        <dbReference type="ARBA" id="ARBA00038435"/>
    </source>
</evidence>
<dbReference type="PANTHER" id="PTHR33451:SF3">
    <property type="entry name" value="MALATE-2H(+)_NA(+)-LACTATE ANTIPORTER"/>
    <property type="match status" value="1"/>
</dbReference>
<feature type="transmembrane region" description="Helical" evidence="9">
    <location>
        <begin position="366"/>
        <end position="386"/>
    </location>
</feature>
<evidence type="ECO:0000256" key="6">
    <source>
        <dbReference type="ARBA" id="ARBA00022989"/>
    </source>
</evidence>
<gene>
    <name evidence="11" type="primary">nhaC</name>
    <name evidence="11" type="ORF">ACFQET_01280</name>
</gene>
<dbReference type="InterPro" id="IPR052180">
    <property type="entry name" value="NhaC_Na-H+_Antiporter"/>
</dbReference>
<keyword evidence="5 9" id="KW-0812">Transmembrane</keyword>
<dbReference type="Proteomes" id="UP001596191">
    <property type="component" value="Unassembled WGS sequence"/>
</dbReference>
<feature type="transmembrane region" description="Helical" evidence="9">
    <location>
        <begin position="111"/>
        <end position="131"/>
    </location>
</feature>
<organism evidence="11 12">
    <name type="scientific">Levilactobacillus tangyuanensis</name>
    <dbReference type="NCBI Taxonomy" id="2486021"/>
    <lineage>
        <taxon>Bacteria</taxon>
        <taxon>Bacillati</taxon>
        <taxon>Bacillota</taxon>
        <taxon>Bacilli</taxon>
        <taxon>Lactobacillales</taxon>
        <taxon>Lactobacillaceae</taxon>
        <taxon>Levilactobacillus</taxon>
    </lineage>
</organism>
<evidence type="ECO:0000259" key="10">
    <source>
        <dbReference type="Pfam" id="PF03553"/>
    </source>
</evidence>
<feature type="transmembrane region" description="Helical" evidence="9">
    <location>
        <begin position="198"/>
        <end position="220"/>
    </location>
</feature>
<evidence type="ECO:0000256" key="2">
    <source>
        <dbReference type="ARBA" id="ARBA00022448"/>
    </source>
</evidence>
<feature type="transmembrane region" description="Helical" evidence="9">
    <location>
        <begin position="444"/>
        <end position="469"/>
    </location>
</feature>
<keyword evidence="6 9" id="KW-1133">Transmembrane helix</keyword>
<protein>
    <submittedName>
        <fullName evidence="11">Na+/H+ antiporter NhaC</fullName>
    </submittedName>
</protein>
<feature type="domain" description="Na+/H+ antiporter NhaC-like C-terminal" evidence="10">
    <location>
        <begin position="166"/>
        <end position="466"/>
    </location>
</feature>
<evidence type="ECO:0000256" key="3">
    <source>
        <dbReference type="ARBA" id="ARBA00022449"/>
    </source>
</evidence>
<keyword evidence="12" id="KW-1185">Reference proteome</keyword>
<comment type="subcellular location">
    <subcellularLocation>
        <location evidence="1">Cell membrane</location>
        <topology evidence="1">Multi-pass membrane protein</topology>
    </subcellularLocation>
</comment>
<feature type="transmembrane region" description="Helical" evidence="9">
    <location>
        <begin position="323"/>
        <end position="345"/>
    </location>
</feature>
<dbReference type="EMBL" id="JBHSSJ010000001">
    <property type="protein sequence ID" value="MFC6274147.1"/>
    <property type="molecule type" value="Genomic_DNA"/>
</dbReference>
<dbReference type="RefSeq" id="WP_125638216.1">
    <property type="nucleotide sequence ID" value="NZ_JBHSSJ010000001.1"/>
</dbReference>
<feature type="transmembrane region" description="Helical" evidence="9">
    <location>
        <begin position="16"/>
        <end position="37"/>
    </location>
</feature>
<evidence type="ECO:0000256" key="5">
    <source>
        <dbReference type="ARBA" id="ARBA00022692"/>
    </source>
</evidence>
<dbReference type="InterPro" id="IPR018461">
    <property type="entry name" value="Na/H_Antiport_NhaC-like_C"/>
</dbReference>
<evidence type="ECO:0000313" key="11">
    <source>
        <dbReference type="EMBL" id="MFC6274147.1"/>
    </source>
</evidence>
<evidence type="ECO:0000256" key="4">
    <source>
        <dbReference type="ARBA" id="ARBA00022475"/>
    </source>
</evidence>
<reference evidence="12" key="1">
    <citation type="journal article" date="2019" name="Int. J. Syst. Evol. Microbiol.">
        <title>The Global Catalogue of Microorganisms (GCM) 10K type strain sequencing project: providing services to taxonomists for standard genome sequencing and annotation.</title>
        <authorList>
            <consortium name="The Broad Institute Genomics Platform"/>
            <consortium name="The Broad Institute Genome Sequencing Center for Infectious Disease"/>
            <person name="Wu L."/>
            <person name="Ma J."/>
        </authorList>
    </citation>
    <scope>NUCLEOTIDE SEQUENCE [LARGE SCALE GENOMIC DNA]</scope>
    <source>
        <strain evidence="12">CCM 8907</strain>
    </source>
</reference>
<evidence type="ECO:0000256" key="1">
    <source>
        <dbReference type="ARBA" id="ARBA00004651"/>
    </source>
</evidence>
<feature type="transmembrane region" description="Helical" evidence="9">
    <location>
        <begin position="43"/>
        <end position="60"/>
    </location>
</feature>
<sequence length="497" mass="53022">MSKKEKKVRVKKEPTFIVAVLPIVAMILLLGLGYGFFHIGPEVLMLTSAAIAALIAYFLGYSWDEIQDNIVDKIAKTMPAILILIVVGFLIGTWMIGGTIPMMIYFGLKLISPKFIIVTAFVVTSFVSLCTGTSWGSTGTIGVAIMGVAASMGAPLPIVAGAVVSGAYFGDKISPLSGSTNLAPIAAGAELYEHIRHLLWTTIPGVLICLVVYTTVGLNLPDMAGGNSDKIQMVEKSIHSLFNMNFWILIPIVIVLVGSALQKPTIPVMLLSSTLAILNAVFIQHFDIKSAAEAAVTGFTTDMLPQGVKISADLTTLLERGGMISMLSVVLIALCAYGFAGALDVSHSLTVVLNAMTKAIRSTGQLIATAIFSTMLVTGVTSNGQLAELLPGEMFRDIFVKYGLEPKNLSRTVEDAGTMIEPIIPWTAAGVYMASTLGVDTMAYLPWAILCYTGTIFALIYAFTGIGVAKITKKSRFWAEYQERNGKTVETPSDPVA</sequence>
<keyword evidence="7 9" id="KW-0472">Membrane</keyword>
<evidence type="ECO:0000313" key="12">
    <source>
        <dbReference type="Proteomes" id="UP001596191"/>
    </source>
</evidence>
<keyword evidence="4" id="KW-1003">Cell membrane</keyword>
<dbReference type="InterPro" id="IPR004770">
    <property type="entry name" value="Na/H_antiport_NhaC"/>
</dbReference>
<comment type="caution">
    <text evidence="11">The sequence shown here is derived from an EMBL/GenBank/DDBJ whole genome shotgun (WGS) entry which is preliminary data.</text>
</comment>